<feature type="transmembrane region" description="Helical" evidence="7">
    <location>
        <begin position="232"/>
        <end position="252"/>
    </location>
</feature>
<evidence type="ECO:0000256" key="4">
    <source>
        <dbReference type="ARBA" id="ARBA00022692"/>
    </source>
</evidence>
<evidence type="ECO:0000256" key="1">
    <source>
        <dbReference type="ARBA" id="ARBA00004651"/>
    </source>
</evidence>
<gene>
    <name evidence="9" type="ORF">PSA7680_03272</name>
</gene>
<dbReference type="GO" id="GO:0005886">
    <property type="term" value="C:plasma membrane"/>
    <property type="evidence" value="ECO:0007669"/>
    <property type="project" value="UniProtKB-SubCell"/>
</dbReference>
<feature type="transmembrane region" description="Helical" evidence="7">
    <location>
        <begin position="90"/>
        <end position="107"/>
    </location>
</feature>
<dbReference type="Pfam" id="PF01757">
    <property type="entry name" value="Acyl_transf_3"/>
    <property type="match status" value="1"/>
</dbReference>
<evidence type="ECO:0000256" key="3">
    <source>
        <dbReference type="ARBA" id="ARBA00022475"/>
    </source>
</evidence>
<keyword evidence="5 7" id="KW-1133">Transmembrane helix</keyword>
<feature type="domain" description="Acyltransferase 3" evidence="8">
    <location>
        <begin position="7"/>
        <end position="348"/>
    </location>
</feature>
<dbReference type="RefSeq" id="WP_176244169.1">
    <property type="nucleotide sequence ID" value="NZ_FWFQ01000031.1"/>
</dbReference>
<feature type="transmembrane region" description="Helical" evidence="7">
    <location>
        <begin position="50"/>
        <end position="69"/>
    </location>
</feature>
<keyword evidence="9" id="KW-0012">Acyltransferase</keyword>
<feature type="transmembrane region" description="Helical" evidence="7">
    <location>
        <begin position="272"/>
        <end position="290"/>
    </location>
</feature>
<evidence type="ECO:0000313" key="10">
    <source>
        <dbReference type="Proteomes" id="UP000193409"/>
    </source>
</evidence>
<keyword evidence="6 7" id="KW-0472">Membrane</keyword>
<proteinExistence type="inferred from homology"/>
<evidence type="ECO:0000256" key="7">
    <source>
        <dbReference type="SAM" id="Phobius"/>
    </source>
</evidence>
<evidence type="ECO:0000256" key="6">
    <source>
        <dbReference type="ARBA" id="ARBA00023136"/>
    </source>
</evidence>
<name>A0A1Y5THB8_9RHOB</name>
<feature type="transmembrane region" description="Helical" evidence="7">
    <location>
        <begin position="330"/>
        <end position="348"/>
    </location>
</feature>
<comment type="similarity">
    <text evidence="2">Belongs to the acyltransferase 3 family.</text>
</comment>
<protein>
    <submittedName>
        <fullName evidence="9">Acyltransferase family protein</fullName>
    </submittedName>
</protein>
<sequence length="383" mass="43395">MPQARHTWIDALRLTAGVSMIGLHASSDAAGQPYPDATVAEKAFPLIARAFIYTARTELFFLISIFLLLMALDHRPRSYAETIAQQARRLLVPFLFWTLFYAVWNFQKATAFGYLPGYAASLADPETWLRFLLLGESKYHMHFLPTLFGILLAYPLYRIAVSRPWLGLLFVVGLALKREADVYLWSHAQEWAAFPYLLRAVKILSYGGYGLLAGAFYGLFLKHGRGTWPRWALPLAAATGLGLLAIKLWHMGRVMQRGDWDYNFLPGFWADYTMPAILFLCAMLMASRHWPERVSRVAPFSFGLYLCHPIFLDLAEMATARSAFPPTSEFLLEIGFAVIATSCFVLALSRIRSLAWTIGLGPLPRPRWQQTPNISQERRNAHV</sequence>
<dbReference type="AlphaFoldDB" id="A0A1Y5THB8"/>
<keyword evidence="9" id="KW-0808">Transferase</keyword>
<keyword evidence="4 7" id="KW-0812">Transmembrane</keyword>
<dbReference type="InterPro" id="IPR002656">
    <property type="entry name" value="Acyl_transf_3_dom"/>
</dbReference>
<keyword evidence="3" id="KW-1003">Cell membrane</keyword>
<comment type="subcellular location">
    <subcellularLocation>
        <location evidence="1">Cell membrane</location>
        <topology evidence="1">Multi-pass membrane protein</topology>
    </subcellularLocation>
</comment>
<reference evidence="9 10" key="1">
    <citation type="submission" date="2017-03" db="EMBL/GenBank/DDBJ databases">
        <authorList>
            <person name="Afonso C.L."/>
            <person name="Miller P.J."/>
            <person name="Scott M.A."/>
            <person name="Spackman E."/>
            <person name="Goraichik I."/>
            <person name="Dimitrov K.M."/>
            <person name="Suarez D.L."/>
            <person name="Swayne D.E."/>
        </authorList>
    </citation>
    <scope>NUCLEOTIDE SEQUENCE [LARGE SCALE GENOMIC DNA]</scope>
    <source>
        <strain evidence="9 10">CECT 7680</strain>
    </source>
</reference>
<dbReference type="PANTHER" id="PTHR40074:SF2">
    <property type="entry name" value="O-ACETYLTRANSFERASE WECH"/>
    <property type="match status" value="1"/>
</dbReference>
<feature type="transmembrane region" description="Helical" evidence="7">
    <location>
        <begin position="139"/>
        <end position="157"/>
    </location>
</feature>
<dbReference type="Proteomes" id="UP000193409">
    <property type="component" value="Unassembled WGS sequence"/>
</dbReference>
<dbReference type="GO" id="GO:0016413">
    <property type="term" value="F:O-acetyltransferase activity"/>
    <property type="evidence" value="ECO:0007669"/>
    <property type="project" value="TreeGrafter"/>
</dbReference>
<evidence type="ECO:0000313" key="9">
    <source>
        <dbReference type="EMBL" id="SLN62049.1"/>
    </source>
</evidence>
<organism evidence="9 10">
    <name type="scientific">Pseudoruegeria aquimaris</name>
    <dbReference type="NCBI Taxonomy" id="393663"/>
    <lineage>
        <taxon>Bacteria</taxon>
        <taxon>Pseudomonadati</taxon>
        <taxon>Pseudomonadota</taxon>
        <taxon>Alphaproteobacteria</taxon>
        <taxon>Rhodobacterales</taxon>
        <taxon>Roseobacteraceae</taxon>
        <taxon>Pseudoruegeria</taxon>
    </lineage>
</organism>
<dbReference type="PANTHER" id="PTHR40074">
    <property type="entry name" value="O-ACETYLTRANSFERASE WECH"/>
    <property type="match status" value="1"/>
</dbReference>
<keyword evidence="10" id="KW-1185">Reference proteome</keyword>
<evidence type="ECO:0000256" key="5">
    <source>
        <dbReference type="ARBA" id="ARBA00022989"/>
    </source>
</evidence>
<dbReference type="GO" id="GO:0009246">
    <property type="term" value="P:enterobacterial common antigen biosynthetic process"/>
    <property type="evidence" value="ECO:0007669"/>
    <property type="project" value="TreeGrafter"/>
</dbReference>
<dbReference type="EMBL" id="FWFQ01000031">
    <property type="protein sequence ID" value="SLN62049.1"/>
    <property type="molecule type" value="Genomic_DNA"/>
</dbReference>
<accession>A0A1Y5THB8</accession>
<feature type="transmembrane region" description="Helical" evidence="7">
    <location>
        <begin position="200"/>
        <end position="220"/>
    </location>
</feature>
<evidence type="ECO:0000256" key="2">
    <source>
        <dbReference type="ARBA" id="ARBA00007400"/>
    </source>
</evidence>
<evidence type="ECO:0000259" key="8">
    <source>
        <dbReference type="Pfam" id="PF01757"/>
    </source>
</evidence>